<reference evidence="1" key="1">
    <citation type="submission" date="2014-11" db="EMBL/GenBank/DDBJ databases">
        <authorList>
            <person name="Amaro Gonzalez C."/>
        </authorList>
    </citation>
    <scope>NUCLEOTIDE SEQUENCE</scope>
</reference>
<proteinExistence type="predicted"/>
<evidence type="ECO:0000313" key="1">
    <source>
        <dbReference type="EMBL" id="JAI04468.1"/>
    </source>
</evidence>
<organism evidence="1">
    <name type="scientific">Anguilla anguilla</name>
    <name type="common">European freshwater eel</name>
    <name type="synonym">Muraena anguilla</name>
    <dbReference type="NCBI Taxonomy" id="7936"/>
    <lineage>
        <taxon>Eukaryota</taxon>
        <taxon>Metazoa</taxon>
        <taxon>Chordata</taxon>
        <taxon>Craniata</taxon>
        <taxon>Vertebrata</taxon>
        <taxon>Euteleostomi</taxon>
        <taxon>Actinopterygii</taxon>
        <taxon>Neopterygii</taxon>
        <taxon>Teleostei</taxon>
        <taxon>Anguilliformes</taxon>
        <taxon>Anguillidae</taxon>
        <taxon>Anguilla</taxon>
    </lineage>
</organism>
<accession>A0A0E9XP01</accession>
<reference evidence="1" key="2">
    <citation type="journal article" date="2015" name="Fish Shellfish Immunol.">
        <title>Early steps in the European eel (Anguilla anguilla)-Vibrio vulnificus interaction in the gills: Role of the RtxA13 toxin.</title>
        <authorList>
            <person name="Callol A."/>
            <person name="Pajuelo D."/>
            <person name="Ebbesson L."/>
            <person name="Teles M."/>
            <person name="MacKenzie S."/>
            <person name="Amaro C."/>
        </authorList>
    </citation>
    <scope>NUCLEOTIDE SEQUENCE</scope>
</reference>
<dbReference type="EMBL" id="GBXM01004110">
    <property type="protein sequence ID" value="JAI04468.1"/>
    <property type="molecule type" value="Transcribed_RNA"/>
</dbReference>
<sequence length="25" mass="2741">MIAEGEIVSAFAIYTLYSASEKPYS</sequence>
<name>A0A0E9XP01_ANGAN</name>
<dbReference type="AlphaFoldDB" id="A0A0E9XP01"/>
<protein>
    <submittedName>
        <fullName evidence="1">Uncharacterized protein</fullName>
    </submittedName>
</protein>